<proteinExistence type="inferred from homology"/>
<dbReference type="AlphaFoldDB" id="A0A1D6E3W9"/>
<evidence type="ECO:0000256" key="1">
    <source>
        <dbReference type="ARBA" id="ARBA00007820"/>
    </source>
</evidence>
<dbReference type="PANTHER" id="PTHR11278:SF28">
    <property type="entry name" value="40S RIBOSOMAL PROTEIN S7"/>
    <property type="match status" value="1"/>
</dbReference>
<sequence>MCRGCDVLFGLLYLHALFDLENGNQELKSDLKDLYINNAIQMDVTGSRKAVVIHVPYRLRKAFRKIHVRLVRELEKKFSGKVIFSFFVFSTAVRGLGLYANCSYYINLNGVMHLVGLPHQHWCRR</sequence>
<keyword evidence="3 4" id="KW-0687">Ribonucleoprotein</keyword>
<keyword evidence="2 4" id="KW-0689">Ribosomal protein</keyword>
<organism evidence="5">
    <name type="scientific">Zea mays</name>
    <name type="common">Maize</name>
    <dbReference type="NCBI Taxonomy" id="4577"/>
    <lineage>
        <taxon>Eukaryota</taxon>
        <taxon>Viridiplantae</taxon>
        <taxon>Streptophyta</taxon>
        <taxon>Embryophyta</taxon>
        <taxon>Tracheophyta</taxon>
        <taxon>Spermatophyta</taxon>
        <taxon>Magnoliopsida</taxon>
        <taxon>Liliopsida</taxon>
        <taxon>Poales</taxon>
        <taxon>Poaceae</taxon>
        <taxon>PACMAD clade</taxon>
        <taxon>Panicoideae</taxon>
        <taxon>Andropogonodae</taxon>
        <taxon>Andropogoneae</taxon>
        <taxon>Tripsacinae</taxon>
        <taxon>Zea</taxon>
    </lineage>
</organism>
<dbReference type="ExpressionAtlas" id="A0A1D6E3W9">
    <property type="expression patterns" value="baseline"/>
</dbReference>
<dbReference type="GO" id="GO:0006412">
    <property type="term" value="P:translation"/>
    <property type="evidence" value="ECO:0007669"/>
    <property type="project" value="InterPro"/>
</dbReference>
<accession>A0A1D6E3W9</accession>
<evidence type="ECO:0000256" key="2">
    <source>
        <dbReference type="ARBA" id="ARBA00022980"/>
    </source>
</evidence>
<dbReference type="Pfam" id="PF01251">
    <property type="entry name" value="Ribosomal_S7e"/>
    <property type="match status" value="1"/>
</dbReference>
<comment type="similarity">
    <text evidence="1 4">Belongs to the eukaryotic ribosomal protein eS7 family.</text>
</comment>
<dbReference type="GO" id="GO:0005840">
    <property type="term" value="C:ribosome"/>
    <property type="evidence" value="ECO:0007669"/>
    <property type="project" value="UniProtKB-KW"/>
</dbReference>
<protein>
    <recommendedName>
        <fullName evidence="4">40S ribosomal protein S7</fullName>
    </recommendedName>
</protein>
<dbReference type="InterPro" id="IPR000554">
    <property type="entry name" value="Ribosomal_eS7"/>
</dbReference>
<dbReference type="PANTHER" id="PTHR11278">
    <property type="entry name" value="40S RIBOSOMAL PROTEIN S7"/>
    <property type="match status" value="1"/>
</dbReference>
<dbReference type="GO" id="GO:0003735">
    <property type="term" value="F:structural constituent of ribosome"/>
    <property type="evidence" value="ECO:0007669"/>
    <property type="project" value="InterPro"/>
</dbReference>
<dbReference type="EMBL" id="CM007648">
    <property type="protein sequence ID" value="ONM15223.1"/>
    <property type="molecule type" value="Genomic_DNA"/>
</dbReference>
<evidence type="ECO:0000313" key="5">
    <source>
        <dbReference type="EMBL" id="ONM15223.1"/>
    </source>
</evidence>
<evidence type="ECO:0000256" key="3">
    <source>
        <dbReference type="ARBA" id="ARBA00023274"/>
    </source>
</evidence>
<evidence type="ECO:0000256" key="4">
    <source>
        <dbReference type="RuleBase" id="RU364105"/>
    </source>
</evidence>
<reference evidence="5" key="1">
    <citation type="submission" date="2015-12" db="EMBL/GenBank/DDBJ databases">
        <title>Update maize B73 reference genome by single molecule sequencing technologies.</title>
        <authorList>
            <consortium name="Maize Genome Sequencing Project"/>
            <person name="Ware D."/>
        </authorList>
    </citation>
    <scope>NUCLEOTIDE SEQUENCE [LARGE SCALE GENOMIC DNA]</scope>
    <source>
        <tissue evidence="5">Seedling</tissue>
    </source>
</reference>
<gene>
    <name evidence="5" type="ORF">ZEAMMB73_Zm00001d002735</name>
</gene>
<name>A0A1D6E3W9_MAIZE</name>
<dbReference type="GO" id="GO:1990904">
    <property type="term" value="C:ribonucleoprotein complex"/>
    <property type="evidence" value="ECO:0007669"/>
    <property type="project" value="UniProtKB-KW"/>
</dbReference>